<dbReference type="PROSITE" id="PS50977">
    <property type="entry name" value="HTH_TETR_2"/>
    <property type="match status" value="1"/>
</dbReference>
<evidence type="ECO:0000256" key="4">
    <source>
        <dbReference type="ARBA" id="ARBA00023163"/>
    </source>
</evidence>
<keyword evidence="8" id="KW-1185">Reference proteome</keyword>
<dbReference type="Gene3D" id="1.10.357.10">
    <property type="entry name" value="Tetracycline Repressor, domain 2"/>
    <property type="match status" value="1"/>
</dbReference>
<dbReference type="EMBL" id="BMXE01000001">
    <property type="protein sequence ID" value="GHB20299.1"/>
    <property type="molecule type" value="Genomic_DNA"/>
</dbReference>
<dbReference type="Gene3D" id="1.10.10.60">
    <property type="entry name" value="Homeodomain-like"/>
    <property type="match status" value="1"/>
</dbReference>
<dbReference type="Pfam" id="PF00440">
    <property type="entry name" value="TetR_N"/>
    <property type="match status" value="1"/>
</dbReference>
<comment type="caution">
    <text evidence="7">The sequence shown here is derived from an EMBL/GenBank/DDBJ whole genome shotgun (WGS) entry which is preliminary data.</text>
</comment>
<dbReference type="SUPFAM" id="SSF46689">
    <property type="entry name" value="Homeodomain-like"/>
    <property type="match status" value="1"/>
</dbReference>
<dbReference type="Pfam" id="PF17932">
    <property type="entry name" value="TetR_C_24"/>
    <property type="match status" value="1"/>
</dbReference>
<dbReference type="InterPro" id="IPR001647">
    <property type="entry name" value="HTH_TetR"/>
</dbReference>
<evidence type="ECO:0000259" key="6">
    <source>
        <dbReference type="PROSITE" id="PS50977"/>
    </source>
</evidence>
<keyword evidence="3 5" id="KW-0238">DNA-binding</keyword>
<feature type="DNA-binding region" description="H-T-H motif" evidence="5">
    <location>
        <begin position="33"/>
        <end position="52"/>
    </location>
</feature>
<organism evidence="7 8">
    <name type="scientific">Pseudovibrio japonicus</name>
    <dbReference type="NCBI Taxonomy" id="366534"/>
    <lineage>
        <taxon>Bacteria</taxon>
        <taxon>Pseudomonadati</taxon>
        <taxon>Pseudomonadota</taxon>
        <taxon>Alphaproteobacteria</taxon>
        <taxon>Hyphomicrobiales</taxon>
        <taxon>Stappiaceae</taxon>
        <taxon>Pseudovibrio</taxon>
    </lineage>
</organism>
<keyword evidence="1" id="KW-0678">Repressor</keyword>
<sequence length="207" mass="23183">MARTRAADYDDKRKSILKLSARAFAQHGYDKTSMAQIAKICGFSKALLYHYYENKETLLIDIISAHLEELVDAVETAAEEDQSPLEQLRSLCRALMLAYEDADSEHKLQINELSYLPVEKKQGIIELERKLVSIFAKAVAATNPQFGDGSTLVKPVTMSLFGMLNWSYLWFKPDGDLTREGYAELVVELLLNGSRSIHGGDFSGSSR</sequence>
<name>A0ABQ3DZ01_9HYPH</name>
<dbReference type="InterPro" id="IPR009057">
    <property type="entry name" value="Homeodomain-like_sf"/>
</dbReference>
<dbReference type="RefSeq" id="WP_189435122.1">
    <property type="nucleotide sequence ID" value="NZ_BMXE01000001.1"/>
</dbReference>
<protein>
    <submittedName>
        <fullName evidence="7">TetR family transcriptional regulator</fullName>
    </submittedName>
</protein>
<dbReference type="PRINTS" id="PR00455">
    <property type="entry name" value="HTHTETR"/>
</dbReference>
<gene>
    <name evidence="7" type="ORF">GCM10007094_05330</name>
</gene>
<accession>A0ABQ3DZ01</accession>
<dbReference type="InterPro" id="IPR050109">
    <property type="entry name" value="HTH-type_TetR-like_transc_reg"/>
</dbReference>
<keyword evidence="4" id="KW-0804">Transcription</keyword>
<proteinExistence type="predicted"/>
<dbReference type="PANTHER" id="PTHR30055">
    <property type="entry name" value="HTH-TYPE TRANSCRIPTIONAL REGULATOR RUTR"/>
    <property type="match status" value="1"/>
</dbReference>
<evidence type="ECO:0000313" key="7">
    <source>
        <dbReference type="EMBL" id="GHB20299.1"/>
    </source>
</evidence>
<dbReference type="SUPFAM" id="SSF48498">
    <property type="entry name" value="Tetracyclin repressor-like, C-terminal domain"/>
    <property type="match status" value="1"/>
</dbReference>
<dbReference type="PANTHER" id="PTHR30055:SF175">
    <property type="entry name" value="HTH-TYPE TRANSCRIPTIONAL REPRESSOR KSTR2"/>
    <property type="match status" value="1"/>
</dbReference>
<evidence type="ECO:0000256" key="2">
    <source>
        <dbReference type="ARBA" id="ARBA00023015"/>
    </source>
</evidence>
<evidence type="ECO:0000256" key="5">
    <source>
        <dbReference type="PROSITE-ProRule" id="PRU00335"/>
    </source>
</evidence>
<evidence type="ECO:0000313" key="8">
    <source>
        <dbReference type="Proteomes" id="UP000637980"/>
    </source>
</evidence>
<reference evidence="8" key="1">
    <citation type="journal article" date="2019" name="Int. J. Syst. Evol. Microbiol.">
        <title>The Global Catalogue of Microorganisms (GCM) 10K type strain sequencing project: providing services to taxonomists for standard genome sequencing and annotation.</title>
        <authorList>
            <consortium name="The Broad Institute Genomics Platform"/>
            <consortium name="The Broad Institute Genome Sequencing Center for Infectious Disease"/>
            <person name="Wu L."/>
            <person name="Ma J."/>
        </authorList>
    </citation>
    <scope>NUCLEOTIDE SEQUENCE [LARGE SCALE GENOMIC DNA]</scope>
    <source>
        <strain evidence="8">KCTC 12861</strain>
    </source>
</reference>
<evidence type="ECO:0000256" key="1">
    <source>
        <dbReference type="ARBA" id="ARBA00022491"/>
    </source>
</evidence>
<feature type="domain" description="HTH tetR-type" evidence="6">
    <location>
        <begin position="10"/>
        <end position="70"/>
    </location>
</feature>
<evidence type="ECO:0000256" key="3">
    <source>
        <dbReference type="ARBA" id="ARBA00023125"/>
    </source>
</evidence>
<dbReference type="InterPro" id="IPR036271">
    <property type="entry name" value="Tet_transcr_reg_TetR-rel_C_sf"/>
</dbReference>
<keyword evidence="2" id="KW-0805">Transcription regulation</keyword>
<dbReference type="Proteomes" id="UP000637980">
    <property type="component" value="Unassembled WGS sequence"/>
</dbReference>
<dbReference type="InterPro" id="IPR041490">
    <property type="entry name" value="KstR2_TetR_C"/>
</dbReference>